<feature type="transmembrane region" description="Helical" evidence="1">
    <location>
        <begin position="6"/>
        <end position="24"/>
    </location>
</feature>
<keyword evidence="1" id="KW-0812">Transmembrane</keyword>
<dbReference type="AlphaFoldDB" id="A0A5M8P1D0"/>
<dbReference type="Proteomes" id="UP000324575">
    <property type="component" value="Unassembled WGS sequence"/>
</dbReference>
<proteinExistence type="predicted"/>
<organism evidence="2 3">
    <name type="scientific">Candidatus Ordinivivax streblomastigis</name>
    <dbReference type="NCBI Taxonomy" id="2540710"/>
    <lineage>
        <taxon>Bacteria</taxon>
        <taxon>Pseudomonadati</taxon>
        <taxon>Bacteroidota</taxon>
        <taxon>Bacteroidia</taxon>
        <taxon>Bacteroidales</taxon>
        <taxon>Candidatus Ordinivivax</taxon>
    </lineage>
</organism>
<accession>A0A5M8P1D0</accession>
<feature type="transmembrane region" description="Helical" evidence="1">
    <location>
        <begin position="31"/>
        <end position="49"/>
    </location>
</feature>
<gene>
    <name evidence="2" type="ORF">EZS26_001558</name>
</gene>
<dbReference type="EMBL" id="SNRX01000009">
    <property type="protein sequence ID" value="KAA6302198.1"/>
    <property type="molecule type" value="Genomic_DNA"/>
</dbReference>
<evidence type="ECO:0000256" key="1">
    <source>
        <dbReference type="SAM" id="Phobius"/>
    </source>
</evidence>
<protein>
    <submittedName>
        <fullName evidence="2">Uncharacterized protein</fullName>
    </submittedName>
</protein>
<reference evidence="2 3" key="1">
    <citation type="submission" date="2019-03" db="EMBL/GenBank/DDBJ databases">
        <title>Single cell metagenomics reveals metabolic interactions within the superorganism composed of flagellate Streblomastix strix and complex community of Bacteroidetes bacteria on its surface.</title>
        <authorList>
            <person name="Treitli S.C."/>
            <person name="Kolisko M."/>
            <person name="Husnik F."/>
            <person name="Keeling P."/>
            <person name="Hampl V."/>
        </authorList>
    </citation>
    <scope>NUCLEOTIDE SEQUENCE [LARGE SCALE GENOMIC DNA]</scope>
    <source>
        <strain evidence="2">St1</strain>
    </source>
</reference>
<feature type="transmembrane region" description="Helical" evidence="1">
    <location>
        <begin position="82"/>
        <end position="104"/>
    </location>
</feature>
<feature type="transmembrane region" description="Helical" evidence="1">
    <location>
        <begin position="55"/>
        <end position="75"/>
    </location>
</feature>
<keyword evidence="1" id="KW-1133">Transmembrane helix</keyword>
<evidence type="ECO:0000313" key="2">
    <source>
        <dbReference type="EMBL" id="KAA6302198.1"/>
    </source>
</evidence>
<keyword evidence="1" id="KW-0472">Membrane</keyword>
<sequence>MDTLLLSVIIGVVAGGIDITPMVVQKMDKKSTISAFLQYLFVSIVIVNIDLPHIAWWLEGALISFTLALPIVVLISATDKKAAPIILGTSVILGTLIGIAGHLLR</sequence>
<comment type="caution">
    <text evidence="2">The sequence shown here is derived from an EMBL/GenBank/DDBJ whole genome shotgun (WGS) entry which is preliminary data.</text>
</comment>
<name>A0A5M8P1D0_9BACT</name>
<evidence type="ECO:0000313" key="3">
    <source>
        <dbReference type="Proteomes" id="UP000324575"/>
    </source>
</evidence>